<reference evidence="3" key="1">
    <citation type="submission" date="2018-11" db="EMBL/GenBank/DDBJ databases">
        <title>Henneguya salminicola genome and transcriptome.</title>
        <authorList>
            <person name="Yahalomi D."/>
            <person name="Atkinson S.D."/>
            <person name="Neuhof M."/>
            <person name="Chang E.S."/>
            <person name="Philippe H."/>
            <person name="Cartwright P."/>
            <person name="Bartholomew J.L."/>
            <person name="Huchon D."/>
        </authorList>
    </citation>
    <scope>NUCLEOTIDE SEQUENCE</scope>
    <source>
        <strain evidence="3">Hz1</strain>
        <tissue evidence="3">Whole</tissue>
    </source>
</reference>
<comment type="subcellular location">
    <subcellularLocation>
        <location evidence="1">Nucleus</location>
    </subcellularLocation>
</comment>
<dbReference type="GO" id="GO:0005634">
    <property type="term" value="C:nucleus"/>
    <property type="evidence" value="ECO:0007669"/>
    <property type="project" value="UniProtKB-SubCell"/>
</dbReference>
<feature type="domain" description="TFIIS N-terminal" evidence="2">
    <location>
        <begin position="79"/>
        <end position="152"/>
    </location>
</feature>
<keyword evidence="1" id="KW-0539">Nucleus</keyword>
<evidence type="ECO:0000256" key="1">
    <source>
        <dbReference type="PROSITE-ProRule" id="PRU00649"/>
    </source>
</evidence>
<sequence>MDTESVQRIMSNLKSFLNDRGCIKSTDDAIKLIEQMDSFKSVAERALFINILYTTSFYINSNETLKTILSRFLVKGGWAALTIWFKDSLDSKHVTFLTEFIQTLAQFPITLELLKSSCIPKSLKAVAKLQHKPLQLAAKKLLISWKKYVKDTNESKNKKEIQNKGYSINYKM</sequence>
<dbReference type="AlphaFoldDB" id="A0A6G3MHQ3"/>
<proteinExistence type="predicted"/>
<dbReference type="InterPro" id="IPR035441">
    <property type="entry name" value="TFIIS/LEDGF_dom_sf"/>
</dbReference>
<protein>
    <submittedName>
        <fullName evidence="3">Serine/threonine-protein phosphatase 1 regulatory subunit 10 (Trinotate prediction)</fullName>
    </submittedName>
</protein>
<evidence type="ECO:0000313" key="3">
    <source>
        <dbReference type="EMBL" id="NDJ93565.1"/>
    </source>
</evidence>
<dbReference type="SUPFAM" id="SSF47676">
    <property type="entry name" value="Conserved domain common to transcription factors TFIIS, elongin A, CRSP70"/>
    <property type="match status" value="1"/>
</dbReference>
<dbReference type="InterPro" id="IPR017923">
    <property type="entry name" value="TFIIS_N"/>
</dbReference>
<evidence type="ECO:0000259" key="2">
    <source>
        <dbReference type="PROSITE" id="PS51319"/>
    </source>
</evidence>
<dbReference type="Gene3D" id="1.20.930.10">
    <property type="entry name" value="Conserved domain common to transcription factors TFIIS, elongin A, CRSP70"/>
    <property type="match status" value="1"/>
</dbReference>
<dbReference type="EMBL" id="GHBP01004094">
    <property type="protein sequence ID" value="NDJ93565.1"/>
    <property type="molecule type" value="Transcribed_RNA"/>
</dbReference>
<dbReference type="Pfam" id="PF08711">
    <property type="entry name" value="Med26"/>
    <property type="match status" value="1"/>
</dbReference>
<organism evidence="3">
    <name type="scientific">Henneguya salminicola</name>
    <name type="common">Myxosporean</name>
    <dbReference type="NCBI Taxonomy" id="69463"/>
    <lineage>
        <taxon>Eukaryota</taxon>
        <taxon>Metazoa</taxon>
        <taxon>Cnidaria</taxon>
        <taxon>Myxozoa</taxon>
        <taxon>Myxosporea</taxon>
        <taxon>Bivalvulida</taxon>
        <taxon>Platysporina</taxon>
        <taxon>Myxobolidae</taxon>
        <taxon>Henneguya</taxon>
    </lineage>
</organism>
<name>A0A6G3MHQ3_HENSL</name>
<accession>A0A6G3MHQ3</accession>
<dbReference type="PROSITE" id="PS51319">
    <property type="entry name" value="TFIIS_N"/>
    <property type="match status" value="1"/>
</dbReference>